<accession>A0A5M8PZ00</accession>
<evidence type="ECO:0000313" key="1">
    <source>
        <dbReference type="EMBL" id="KAA6414687.1"/>
    </source>
</evidence>
<dbReference type="AlphaFoldDB" id="A0A5M8PZ00"/>
<dbReference type="EMBL" id="VXIT01000002">
    <property type="protein sequence ID" value="KAA6414687.1"/>
    <property type="molecule type" value="Genomic_DNA"/>
</dbReference>
<proteinExistence type="predicted"/>
<sequence>MDPPNTLNLHYHPDAAQEHVPLSSNLASRRDFSQSMNTTQLGTSAPDCATRNEQGTIRASMMPAYCQGSQGPMKCVS</sequence>
<evidence type="ECO:0000313" key="2">
    <source>
        <dbReference type="Proteomes" id="UP000324767"/>
    </source>
</evidence>
<reference evidence="1 2" key="1">
    <citation type="submission" date="2019-09" db="EMBL/GenBank/DDBJ databases">
        <title>The hologenome of the rock-dwelling lichen Lasallia pustulata.</title>
        <authorList>
            <person name="Greshake Tzovaras B."/>
            <person name="Segers F."/>
            <person name="Bicker A."/>
            <person name="Dal Grande F."/>
            <person name="Otte J."/>
            <person name="Hankeln T."/>
            <person name="Schmitt I."/>
            <person name="Ebersberger I."/>
        </authorList>
    </citation>
    <scope>NUCLEOTIDE SEQUENCE [LARGE SCALE GENOMIC DNA]</scope>
    <source>
        <strain evidence="1">A1-1</strain>
    </source>
</reference>
<protein>
    <submittedName>
        <fullName evidence="1">Uncharacterized protein</fullName>
    </submittedName>
</protein>
<dbReference type="Proteomes" id="UP000324767">
    <property type="component" value="Unassembled WGS sequence"/>
</dbReference>
<name>A0A5M8PZ00_9LECA</name>
<organism evidence="1 2">
    <name type="scientific">Lasallia pustulata</name>
    <dbReference type="NCBI Taxonomy" id="136370"/>
    <lineage>
        <taxon>Eukaryota</taxon>
        <taxon>Fungi</taxon>
        <taxon>Dikarya</taxon>
        <taxon>Ascomycota</taxon>
        <taxon>Pezizomycotina</taxon>
        <taxon>Lecanoromycetes</taxon>
        <taxon>OSLEUM clade</taxon>
        <taxon>Umbilicariomycetidae</taxon>
        <taxon>Umbilicariales</taxon>
        <taxon>Umbilicariaceae</taxon>
        <taxon>Lasallia</taxon>
    </lineage>
</organism>
<gene>
    <name evidence="1" type="ORF">FRX48_01437</name>
</gene>
<comment type="caution">
    <text evidence="1">The sequence shown here is derived from an EMBL/GenBank/DDBJ whole genome shotgun (WGS) entry which is preliminary data.</text>
</comment>